<name>A0ABN4CHT8_9CORY</name>
<dbReference type="EMBL" id="CP004350">
    <property type="protein sequence ID" value="AHI20249.1"/>
    <property type="molecule type" value="Genomic_DNA"/>
</dbReference>
<accession>A0ABN4CHT8</accession>
<dbReference type="RefSeq" id="WP_155894829.1">
    <property type="nucleotide sequence ID" value="NZ_CP004350.1"/>
</dbReference>
<reference evidence="2" key="1">
    <citation type="submission" date="2013-02" db="EMBL/GenBank/DDBJ databases">
        <title>The complete genome sequence of Corynebacterium casei LMG S-19264 (=DSM 44701).</title>
        <authorList>
            <person name="Ruckert C."/>
            <person name="Albersmeier A."/>
            <person name="Kalinowski J."/>
        </authorList>
    </citation>
    <scope>NUCLEOTIDE SEQUENCE [LARGE SCALE GENOMIC DNA]</scope>
    <source>
        <strain evidence="2">LMG S-19264</strain>
    </source>
</reference>
<organism evidence="1 2">
    <name type="scientific">Corynebacterium casei LMG S-19264</name>
    <dbReference type="NCBI Taxonomy" id="1285583"/>
    <lineage>
        <taxon>Bacteria</taxon>
        <taxon>Bacillati</taxon>
        <taxon>Actinomycetota</taxon>
        <taxon>Actinomycetes</taxon>
        <taxon>Mycobacteriales</taxon>
        <taxon>Corynebacteriaceae</taxon>
        <taxon>Corynebacterium</taxon>
    </lineage>
</organism>
<sequence>MLEIKSAQWRGGVWRDPGTGVCWLLVAGLAKGDHQDVDDFYVQIKRQDEQGKPERWLPSEADVRILKRETAAHLRTEWELGIQFELLNGLRAIHDGGTYLFDVDHILPGKGRIASVEISIVQERPVSGNADGEHFVPTDDIVVEFMPRS</sequence>
<dbReference type="Proteomes" id="UP000019226">
    <property type="component" value="Chromosome"/>
</dbReference>
<evidence type="ECO:0000313" key="2">
    <source>
        <dbReference type="Proteomes" id="UP000019226"/>
    </source>
</evidence>
<dbReference type="GeneID" id="82877822"/>
<evidence type="ECO:0000313" key="1">
    <source>
        <dbReference type="EMBL" id="AHI20249.1"/>
    </source>
</evidence>
<proteinExistence type="predicted"/>
<gene>
    <name evidence="1" type="ORF">CCASEI_08430</name>
</gene>
<keyword evidence="2" id="KW-1185">Reference proteome</keyword>
<protein>
    <submittedName>
        <fullName evidence="1">Uncharacterized protein</fullName>
    </submittedName>
</protein>